<proteinExistence type="predicted"/>
<organism evidence="1">
    <name type="scientific">marine sediment metagenome</name>
    <dbReference type="NCBI Taxonomy" id="412755"/>
    <lineage>
        <taxon>unclassified sequences</taxon>
        <taxon>metagenomes</taxon>
        <taxon>ecological metagenomes</taxon>
    </lineage>
</organism>
<reference evidence="1" key="1">
    <citation type="journal article" date="2015" name="Nature">
        <title>Complex archaea that bridge the gap between prokaryotes and eukaryotes.</title>
        <authorList>
            <person name="Spang A."/>
            <person name="Saw J.H."/>
            <person name="Jorgensen S.L."/>
            <person name="Zaremba-Niedzwiedzka K."/>
            <person name="Martijn J."/>
            <person name="Lind A.E."/>
            <person name="van Eijk R."/>
            <person name="Schleper C."/>
            <person name="Guy L."/>
            <person name="Ettema T.J."/>
        </authorList>
    </citation>
    <scope>NUCLEOTIDE SEQUENCE</scope>
</reference>
<feature type="non-terminal residue" evidence="1">
    <location>
        <position position="1"/>
    </location>
</feature>
<sequence>TNYFSGAMIFLDTVISGHRINFGVNSRFRLRKAALNLPRFVFPILRSQLELHDLAVIVFREFIDDIN</sequence>
<name>A0A0F8XSB0_9ZZZZ</name>
<gene>
    <name evidence="1" type="ORF">LCGC14_2908730</name>
</gene>
<evidence type="ECO:0000313" key="1">
    <source>
        <dbReference type="EMBL" id="KKK71957.1"/>
    </source>
</evidence>
<comment type="caution">
    <text evidence="1">The sequence shown here is derived from an EMBL/GenBank/DDBJ whole genome shotgun (WGS) entry which is preliminary data.</text>
</comment>
<dbReference type="AlphaFoldDB" id="A0A0F8XSB0"/>
<accession>A0A0F8XSB0</accession>
<protein>
    <submittedName>
        <fullName evidence="1">Uncharacterized protein</fullName>
    </submittedName>
</protein>
<dbReference type="EMBL" id="LAZR01057498">
    <property type="protein sequence ID" value="KKK71957.1"/>
    <property type="molecule type" value="Genomic_DNA"/>
</dbReference>